<feature type="compositionally biased region" description="Polar residues" evidence="1">
    <location>
        <begin position="1309"/>
        <end position="1324"/>
    </location>
</feature>
<feature type="compositionally biased region" description="Polar residues" evidence="1">
    <location>
        <begin position="891"/>
        <end position="900"/>
    </location>
</feature>
<dbReference type="STRING" id="933852.A0A0C3B5H1"/>
<feature type="compositionally biased region" description="Pro residues" evidence="1">
    <location>
        <begin position="1714"/>
        <end position="1726"/>
    </location>
</feature>
<dbReference type="PANTHER" id="PTHR48134:SF2">
    <property type="entry name" value="OS04G0609100 PROTEIN"/>
    <property type="match status" value="1"/>
</dbReference>
<feature type="compositionally biased region" description="Polar residues" evidence="1">
    <location>
        <begin position="1600"/>
        <end position="1610"/>
    </location>
</feature>
<evidence type="ECO:0000313" key="2">
    <source>
        <dbReference type="EMBL" id="KIM32055.1"/>
    </source>
</evidence>
<dbReference type="EMBL" id="KN824280">
    <property type="protein sequence ID" value="KIM32055.1"/>
    <property type="molecule type" value="Genomic_DNA"/>
</dbReference>
<feature type="region of interest" description="Disordered" evidence="1">
    <location>
        <begin position="1703"/>
        <end position="1736"/>
    </location>
</feature>
<feature type="compositionally biased region" description="Basic and acidic residues" evidence="1">
    <location>
        <begin position="28"/>
        <end position="41"/>
    </location>
</feature>
<feature type="region of interest" description="Disordered" evidence="1">
    <location>
        <begin position="504"/>
        <end position="563"/>
    </location>
</feature>
<dbReference type="Proteomes" id="UP000054097">
    <property type="component" value="Unassembled WGS sequence"/>
</dbReference>
<dbReference type="OrthoDB" id="3231532at2759"/>
<evidence type="ECO:0000313" key="3">
    <source>
        <dbReference type="Proteomes" id="UP000054097"/>
    </source>
</evidence>
<feature type="compositionally biased region" description="Pro residues" evidence="1">
    <location>
        <begin position="1589"/>
        <end position="1598"/>
    </location>
</feature>
<reference evidence="2 3" key="1">
    <citation type="submission" date="2014-04" db="EMBL/GenBank/DDBJ databases">
        <authorList>
            <consortium name="DOE Joint Genome Institute"/>
            <person name="Kuo A."/>
            <person name="Zuccaro A."/>
            <person name="Kohler A."/>
            <person name="Nagy L.G."/>
            <person name="Floudas D."/>
            <person name="Copeland A."/>
            <person name="Barry K.W."/>
            <person name="Cichocki N."/>
            <person name="Veneault-Fourrey C."/>
            <person name="LaButti K."/>
            <person name="Lindquist E.A."/>
            <person name="Lipzen A."/>
            <person name="Lundell T."/>
            <person name="Morin E."/>
            <person name="Murat C."/>
            <person name="Sun H."/>
            <person name="Tunlid A."/>
            <person name="Henrissat B."/>
            <person name="Grigoriev I.V."/>
            <person name="Hibbett D.S."/>
            <person name="Martin F."/>
            <person name="Nordberg H.P."/>
            <person name="Cantor M.N."/>
            <person name="Hua S.X."/>
        </authorList>
    </citation>
    <scope>NUCLEOTIDE SEQUENCE [LARGE SCALE GENOMIC DNA]</scope>
    <source>
        <strain evidence="2 3">MAFF 305830</strain>
    </source>
</reference>
<feature type="compositionally biased region" description="Polar residues" evidence="1">
    <location>
        <begin position="1661"/>
        <end position="1674"/>
    </location>
</feature>
<feature type="compositionally biased region" description="Basic and acidic residues" evidence="1">
    <location>
        <begin position="1020"/>
        <end position="1217"/>
    </location>
</feature>
<dbReference type="PANTHER" id="PTHR48134">
    <property type="entry name" value="GLYCOPROTEIN 96-92-RELATED-RELATED"/>
    <property type="match status" value="1"/>
</dbReference>
<feature type="compositionally biased region" description="Polar residues" evidence="1">
    <location>
        <begin position="989"/>
        <end position="1002"/>
    </location>
</feature>
<accession>A0A0C3B5H1</accession>
<feature type="compositionally biased region" description="Low complexity" evidence="1">
    <location>
        <begin position="854"/>
        <end position="872"/>
    </location>
</feature>
<feature type="compositionally biased region" description="Polar residues" evidence="1">
    <location>
        <begin position="1292"/>
        <end position="1301"/>
    </location>
</feature>
<feature type="compositionally biased region" description="Basic residues" evidence="1">
    <location>
        <begin position="42"/>
        <end position="54"/>
    </location>
</feature>
<keyword evidence="3" id="KW-1185">Reference proteome</keyword>
<name>A0A0C3B5H1_SERVB</name>
<feature type="region of interest" description="Disordered" evidence="1">
    <location>
        <begin position="1432"/>
        <end position="1629"/>
    </location>
</feature>
<feature type="compositionally biased region" description="Low complexity" evidence="1">
    <location>
        <begin position="626"/>
        <end position="643"/>
    </location>
</feature>
<proteinExistence type="predicted"/>
<sequence length="1736" mass="189263">MDSLYGAQPFEELANNEPEPTSPTSLEDFYREQEKKDLERRLSRKSLRRRKGRSKSFASTTSAGGPVSPESENPPTLHSPGESGLPPLLENANAGTGTPPNEEEQTPPGSGTPTPGLAGTGTAATANQQTAATGPPPPDMTQRREYFPPEVNNKPSYEIHNPITPPIPWTNHHLRPPGTPWPPTSQPRKVVVPANWHNSTSLIHQAANANSSNNNSNNNSSTSFVKSSSATNLAPPAIYAPDHVDFLDPSDPWGMRWHHDSRYDVGDFTSSTRGHPTNTWGGNSSPSELPSRRGGPPSTNTNHLLRPGVKSPSPLSQSTTVPGAPYKNGSSISLDTPKQLSRRLSKRNSRGGYSQPPTPHELDGSIGHSGGGGTISGSEKKRSSGFRGLFSTGSSAPGPEQQPRQRRVTLGSSSAPPTGILTNGNANASSTGVGSQNGSRTPSEMGRPPSKNLTAPPPTSYSASSGRSSLTPSPTKDVHNAGGKEKRSSYLGRLVKKFSIIRHSDPVDVTPPNSAGLNPGLKRSVSTANGIYGAPRTPESDGSNTNAPGMHPRYASAPMEKTESPISMVPELRLVGVEEQEREQQQQQENAARQQQQQQRPLSDGRNSPEPQLSMGFGGLVITNPDARASAVSAADSLDRVSSPPIRLISPGSSPSSDMGLPRPAFMRTGASGSAESSPAGEYTPLRVVNGGGVATDVETADEDNGNFQMMTEKELPSPASSSLPSLPPPSSAAQSPRQRSIYTEQQSPRQRSTYTEQQQSPRQRSLYAESTTTTERSTLLLSAIPSIPDLPTISPFNPARSLIRDGAETDSPRSSNMETALEYITPTSSAVSSNKLPKGSPLRETAPAPSPSPSLSSPAPAPSSSASSSKRPSPRPSPVMRSPSVMSVSTASILTTKPTSAVDDQFPDSPVLPVSPTASTMKPPTVTPAVSSLKLGSEYDYEDTPQPIARRRAPSSGTATASEAPSRYGAYYSPGTFPSLAIPPGTPGMQTQRSSILSIENNPLPTPPARLPLPLTSDGVKESSSRERLRSVGQADSDKREREREREQREREREKEKERERERVKELERERLEREKQEWERKERERKDRERQERERQKEQERQERERQERERQERERQKELERQERERQKELERQERERQKELERERQERERQEREQRERQERERKKEKEREREREKEREREREKERERLARKASRERVMSHEKSRETMRAERNEALNRAAAVDLSFSPTFDRPSSRDKRSESRRDPEPIKERRNQSTFRIPGESSDSRPSSRDVQTPTPTSRERIKSQSRETMNANPSRSRVESGSYDVTISRPTYQSSSRGSDQEETASMRRRRVNSTAGSEKRSGTDSSGREDGRRRTNSTRGTVSAANPARASTVDSGVVANGRRSSRSEMKPREEPRQEDPSKTVIAGLGQNWEVVEAVMIQPHRSSMSASSFDFDPASTSAPAPAPTASPPPPPPSHKKQLSITKDANPAVASLARIMSNGAAQGFPPRTSSRPGFNADGEPIGLGAGPSRVSGSSRRQPPPPAKDQPSMDAARSQEGLSGMSQRSKTMEPDRSSPKPAVPTRSKSRHKEGTLPANVNLNKPQPPRPPPTPAMEQQSLPNGSSDYPKRRDSIQRVRPTSEMMDAAGLGAQEVWEHDRMTARGQSVLLPDGFSVSPPTSHRASATSSVLAGGIPGSPPGAGSAHTVFKVQPPFQARAPPGGYYYPNHQPLPNPLPAPPASILPKTSRNRI</sequence>
<protein>
    <submittedName>
        <fullName evidence="2">Uncharacterized protein</fullName>
    </submittedName>
</protein>
<feature type="region of interest" description="Disordered" evidence="1">
    <location>
        <begin position="1656"/>
        <end position="1691"/>
    </location>
</feature>
<feature type="compositionally biased region" description="Polar residues" evidence="1">
    <location>
        <begin position="328"/>
        <end position="339"/>
    </location>
</feature>
<feature type="region of interest" description="Disordered" evidence="1">
    <location>
        <begin position="208"/>
        <end position="228"/>
    </location>
</feature>
<feature type="compositionally biased region" description="Basic and acidic residues" evidence="1">
    <location>
        <begin position="803"/>
        <end position="812"/>
    </location>
</feature>
<feature type="region of interest" description="Disordered" evidence="1">
    <location>
        <begin position="1"/>
        <end position="189"/>
    </location>
</feature>
<organism evidence="2 3">
    <name type="scientific">Serendipita vermifera MAFF 305830</name>
    <dbReference type="NCBI Taxonomy" id="933852"/>
    <lineage>
        <taxon>Eukaryota</taxon>
        <taxon>Fungi</taxon>
        <taxon>Dikarya</taxon>
        <taxon>Basidiomycota</taxon>
        <taxon>Agaricomycotina</taxon>
        <taxon>Agaricomycetes</taxon>
        <taxon>Sebacinales</taxon>
        <taxon>Serendipitaceae</taxon>
        <taxon>Serendipita</taxon>
    </lineage>
</organism>
<feature type="region of interest" description="Disordered" evidence="1">
    <location>
        <begin position="787"/>
        <end position="1415"/>
    </location>
</feature>
<gene>
    <name evidence="2" type="ORF">M408DRAFT_326759</name>
</gene>
<feature type="compositionally biased region" description="Polar residues" evidence="1">
    <location>
        <begin position="742"/>
        <end position="764"/>
    </location>
</feature>
<feature type="region of interest" description="Disordered" evidence="1">
    <location>
        <begin position="578"/>
        <end position="775"/>
    </location>
</feature>
<feature type="compositionally biased region" description="Polar residues" evidence="1">
    <location>
        <begin position="826"/>
        <end position="836"/>
    </location>
</feature>
<feature type="compositionally biased region" description="Polar residues" evidence="1">
    <location>
        <begin position="268"/>
        <end position="288"/>
    </location>
</feature>
<feature type="compositionally biased region" description="Pro residues" evidence="1">
    <location>
        <begin position="1450"/>
        <end position="1462"/>
    </location>
</feature>
<feature type="compositionally biased region" description="Basic and acidic residues" evidence="1">
    <location>
        <begin position="1392"/>
        <end position="1408"/>
    </location>
</feature>
<feature type="region of interest" description="Disordered" evidence="1">
    <location>
        <begin position="268"/>
        <end position="488"/>
    </location>
</feature>
<feature type="compositionally biased region" description="Basic residues" evidence="1">
    <location>
        <begin position="340"/>
        <end position="349"/>
    </location>
</feature>
<feature type="compositionally biased region" description="Basic and acidic residues" evidence="1">
    <location>
        <begin position="1344"/>
        <end position="1360"/>
    </location>
</feature>
<feature type="compositionally biased region" description="Basic and acidic residues" evidence="1">
    <location>
        <begin position="1235"/>
        <end position="1256"/>
    </location>
</feature>
<feature type="compositionally biased region" description="Low complexity" evidence="1">
    <location>
        <begin position="585"/>
        <end position="600"/>
    </location>
</feature>
<evidence type="ECO:0000256" key="1">
    <source>
        <dbReference type="SAM" id="MobiDB-lite"/>
    </source>
</evidence>
<feature type="compositionally biased region" description="Low complexity" evidence="1">
    <location>
        <begin position="879"/>
        <end position="890"/>
    </location>
</feature>
<dbReference type="HOGENOM" id="CLU_239824_0_0_1"/>
<feature type="compositionally biased region" description="Polar residues" evidence="1">
    <location>
        <begin position="1544"/>
        <end position="1553"/>
    </location>
</feature>
<feature type="compositionally biased region" description="Basic and acidic residues" evidence="1">
    <location>
        <begin position="476"/>
        <end position="488"/>
    </location>
</feature>
<feature type="compositionally biased region" description="Low complexity" evidence="1">
    <location>
        <begin position="106"/>
        <end position="133"/>
    </location>
</feature>
<feature type="compositionally biased region" description="Low complexity" evidence="1">
    <location>
        <begin position="732"/>
        <end position="741"/>
    </location>
</feature>
<reference evidence="3" key="2">
    <citation type="submission" date="2015-01" db="EMBL/GenBank/DDBJ databases">
        <title>Evolutionary Origins and Diversification of the Mycorrhizal Mutualists.</title>
        <authorList>
            <consortium name="DOE Joint Genome Institute"/>
            <consortium name="Mycorrhizal Genomics Consortium"/>
            <person name="Kohler A."/>
            <person name="Kuo A."/>
            <person name="Nagy L.G."/>
            <person name="Floudas D."/>
            <person name="Copeland A."/>
            <person name="Barry K.W."/>
            <person name="Cichocki N."/>
            <person name="Veneault-Fourrey C."/>
            <person name="LaButti K."/>
            <person name="Lindquist E.A."/>
            <person name="Lipzen A."/>
            <person name="Lundell T."/>
            <person name="Morin E."/>
            <person name="Murat C."/>
            <person name="Riley R."/>
            <person name="Ohm R."/>
            <person name="Sun H."/>
            <person name="Tunlid A."/>
            <person name="Henrissat B."/>
            <person name="Grigoriev I.V."/>
            <person name="Hibbett D.S."/>
            <person name="Martin F."/>
        </authorList>
    </citation>
    <scope>NUCLEOTIDE SEQUENCE [LARGE SCALE GENOMIC DNA]</scope>
    <source>
        <strain evidence="3">MAFF 305830</strain>
    </source>
</reference>
<feature type="compositionally biased region" description="Polar residues" evidence="1">
    <location>
        <begin position="410"/>
        <end position="442"/>
    </location>
</feature>
<feature type="compositionally biased region" description="Low complexity" evidence="1">
    <location>
        <begin position="670"/>
        <end position="682"/>
    </location>
</feature>